<dbReference type="Proteomes" id="UP000320672">
    <property type="component" value="Chromosome"/>
</dbReference>
<dbReference type="AlphaFoldDB" id="A0A517MP03"/>
<evidence type="ECO:0000313" key="1">
    <source>
        <dbReference type="EMBL" id="QDS96611.1"/>
    </source>
</evidence>
<dbReference type="KEGG" id="rml:FF011L_54230"/>
<organism evidence="1 2">
    <name type="scientific">Roseimaritima multifibrata</name>
    <dbReference type="NCBI Taxonomy" id="1930274"/>
    <lineage>
        <taxon>Bacteria</taxon>
        <taxon>Pseudomonadati</taxon>
        <taxon>Planctomycetota</taxon>
        <taxon>Planctomycetia</taxon>
        <taxon>Pirellulales</taxon>
        <taxon>Pirellulaceae</taxon>
        <taxon>Roseimaritima</taxon>
    </lineage>
</organism>
<keyword evidence="2" id="KW-1185">Reference proteome</keyword>
<protein>
    <submittedName>
        <fullName evidence="1">Uncharacterized protein</fullName>
    </submittedName>
</protein>
<evidence type="ECO:0000313" key="2">
    <source>
        <dbReference type="Proteomes" id="UP000320672"/>
    </source>
</evidence>
<name>A0A517MP03_9BACT</name>
<sequence>MSPFAWDVTFIIDGSLAPNRLGLLPPCLLWNQLRRRVELLACRKSSVSGLARRKQAGAVKLPKSLPAA</sequence>
<proteinExistence type="predicted"/>
<dbReference type="EMBL" id="CP036262">
    <property type="protein sequence ID" value="QDS96611.1"/>
    <property type="molecule type" value="Genomic_DNA"/>
</dbReference>
<gene>
    <name evidence="1" type="ORF">FF011L_54230</name>
</gene>
<reference evidence="1 2" key="1">
    <citation type="submission" date="2019-02" db="EMBL/GenBank/DDBJ databases">
        <title>Deep-cultivation of Planctomycetes and their phenomic and genomic characterization uncovers novel biology.</title>
        <authorList>
            <person name="Wiegand S."/>
            <person name="Jogler M."/>
            <person name="Boedeker C."/>
            <person name="Pinto D."/>
            <person name="Vollmers J."/>
            <person name="Rivas-Marin E."/>
            <person name="Kohn T."/>
            <person name="Peeters S.H."/>
            <person name="Heuer A."/>
            <person name="Rast P."/>
            <person name="Oberbeckmann S."/>
            <person name="Bunk B."/>
            <person name="Jeske O."/>
            <person name="Meyerdierks A."/>
            <person name="Storesund J.E."/>
            <person name="Kallscheuer N."/>
            <person name="Luecker S."/>
            <person name="Lage O.M."/>
            <person name="Pohl T."/>
            <person name="Merkel B.J."/>
            <person name="Hornburger P."/>
            <person name="Mueller R.-W."/>
            <person name="Bruemmer F."/>
            <person name="Labrenz M."/>
            <person name="Spormann A.M."/>
            <person name="Op den Camp H."/>
            <person name="Overmann J."/>
            <person name="Amann R."/>
            <person name="Jetten M.S.M."/>
            <person name="Mascher T."/>
            <person name="Medema M.H."/>
            <person name="Devos D.P."/>
            <person name="Kaster A.-K."/>
            <person name="Ovreas L."/>
            <person name="Rohde M."/>
            <person name="Galperin M.Y."/>
            <person name="Jogler C."/>
        </authorList>
    </citation>
    <scope>NUCLEOTIDE SEQUENCE [LARGE SCALE GENOMIC DNA]</scope>
    <source>
        <strain evidence="1 2">FF011L</strain>
    </source>
</reference>
<accession>A0A517MP03</accession>